<organism evidence="2">
    <name type="scientific">Opuntia streptacantha</name>
    <name type="common">Prickly pear cactus</name>
    <name type="synonym">Opuntia cardona</name>
    <dbReference type="NCBI Taxonomy" id="393608"/>
    <lineage>
        <taxon>Eukaryota</taxon>
        <taxon>Viridiplantae</taxon>
        <taxon>Streptophyta</taxon>
        <taxon>Embryophyta</taxon>
        <taxon>Tracheophyta</taxon>
        <taxon>Spermatophyta</taxon>
        <taxon>Magnoliopsida</taxon>
        <taxon>eudicotyledons</taxon>
        <taxon>Gunneridae</taxon>
        <taxon>Pentapetalae</taxon>
        <taxon>Caryophyllales</taxon>
        <taxon>Cactineae</taxon>
        <taxon>Cactaceae</taxon>
        <taxon>Opuntioideae</taxon>
        <taxon>Opuntia</taxon>
    </lineage>
</organism>
<feature type="region of interest" description="Disordered" evidence="1">
    <location>
        <begin position="1"/>
        <end position="32"/>
    </location>
</feature>
<reference evidence="2" key="1">
    <citation type="journal article" date="2013" name="J. Plant Res.">
        <title>Effect of fungi and light on seed germination of three Opuntia species from semiarid lands of central Mexico.</title>
        <authorList>
            <person name="Delgado-Sanchez P."/>
            <person name="Jimenez-Bremont J.F."/>
            <person name="Guerrero-Gonzalez Mde L."/>
            <person name="Flores J."/>
        </authorList>
    </citation>
    <scope>NUCLEOTIDE SEQUENCE</scope>
    <source>
        <tissue evidence="2">Cladode</tissue>
    </source>
</reference>
<name>A0A7C9CRZ0_OPUST</name>
<protein>
    <submittedName>
        <fullName evidence="2">Uncharacterized protein</fullName>
    </submittedName>
</protein>
<sequence>MGVSPPPCLHPTRVAPWSSTGTPPPGGPKRKSKIIRHCTSRIFLPSFSFKRDAEGKSRYELNLQPRNKGTMLLISRRSASPAPKRNSFLRYQSLLLDNCR</sequence>
<reference evidence="2" key="2">
    <citation type="submission" date="2020-07" db="EMBL/GenBank/DDBJ databases">
        <authorList>
            <person name="Vera ALvarez R."/>
            <person name="Arias-Moreno D.M."/>
            <person name="Jimenez-Jacinto V."/>
            <person name="Jimenez-Bremont J.F."/>
            <person name="Swaminathan K."/>
            <person name="Moose S.P."/>
            <person name="Guerrero-Gonzalez M.L."/>
            <person name="Marino-Ramirez L."/>
            <person name="Landsman D."/>
            <person name="Rodriguez-Kessler M."/>
            <person name="Delgado-Sanchez P."/>
        </authorList>
    </citation>
    <scope>NUCLEOTIDE SEQUENCE</scope>
    <source>
        <tissue evidence="2">Cladode</tissue>
    </source>
</reference>
<proteinExistence type="predicted"/>
<evidence type="ECO:0000313" key="2">
    <source>
        <dbReference type="EMBL" id="MBA4623887.1"/>
    </source>
</evidence>
<dbReference type="AlphaFoldDB" id="A0A7C9CRZ0"/>
<evidence type="ECO:0000256" key="1">
    <source>
        <dbReference type="SAM" id="MobiDB-lite"/>
    </source>
</evidence>
<dbReference type="EMBL" id="GISG01045556">
    <property type="protein sequence ID" value="MBA4623887.1"/>
    <property type="molecule type" value="Transcribed_RNA"/>
</dbReference>
<accession>A0A7C9CRZ0</accession>